<dbReference type="AlphaFoldDB" id="A0A0U5H3L1"/>
<evidence type="ECO:0000313" key="2">
    <source>
        <dbReference type="EMBL" id="CQH55242.1"/>
    </source>
</evidence>
<organism evidence="2 3">
    <name type="scientific">Halobacterium hubeiense</name>
    <dbReference type="NCBI Taxonomy" id="1407499"/>
    <lineage>
        <taxon>Archaea</taxon>
        <taxon>Methanobacteriati</taxon>
        <taxon>Methanobacteriota</taxon>
        <taxon>Stenosarchaea group</taxon>
        <taxon>Halobacteria</taxon>
        <taxon>Halobacteriales</taxon>
        <taxon>Halobacteriaceae</taxon>
        <taxon>Halobacterium</taxon>
    </lineage>
</organism>
<dbReference type="RefSeq" id="WP_157533988.1">
    <property type="nucleotide sequence ID" value="NZ_LN831302.1"/>
</dbReference>
<dbReference type="KEGG" id="hhb:Hhub_2205"/>
<evidence type="ECO:0000313" key="3">
    <source>
        <dbReference type="Proteomes" id="UP000066737"/>
    </source>
</evidence>
<gene>
    <name evidence="2" type="ORF">HHUB_2205</name>
</gene>
<keyword evidence="1" id="KW-1133">Transmembrane helix</keyword>
<dbReference type="EMBL" id="LN831302">
    <property type="protein sequence ID" value="CQH55242.1"/>
    <property type="molecule type" value="Genomic_DNA"/>
</dbReference>
<dbReference type="Proteomes" id="UP000066737">
    <property type="component" value="Chromosome I"/>
</dbReference>
<sequence length="205" mass="23533">MSVGDQINKPQWVMGWNGKVSIAAITVVGGVIGQGMDMPFLLGALAFFASPFIWYFGGVRHVNNNYESVLNRFHERVDRVVEEALSTRPEDNAETYRTHYERGSKILRKPSKVYETHTLVVTDHSLIIHDDAELEMPSLNEEIGDSTEEFYFDSIASVNYDSDERQFWVNLADGHGRSWPSDRKPEDCMEDVQKRLRDYKRQAAQ</sequence>
<dbReference type="STRING" id="1407499.HHUB_2205"/>
<protein>
    <submittedName>
        <fullName evidence="2">Uncharacterized protein</fullName>
    </submittedName>
</protein>
<dbReference type="OrthoDB" id="205043at2157"/>
<reference evidence="3" key="1">
    <citation type="journal article" date="2016" name="Environ. Microbiol.">
        <title>The complete genome of a viable archaeum isolated from 123-million-year-old rock salt.</title>
        <authorList>
            <person name="Jaakkola S.T."/>
            <person name="Pfeiffer F."/>
            <person name="Ravantti J.J."/>
            <person name="Guo Q."/>
            <person name="Liu Y."/>
            <person name="Chen X."/>
            <person name="Ma H."/>
            <person name="Yang C."/>
            <person name="Oksanen H.M."/>
            <person name="Bamford D.H."/>
        </authorList>
    </citation>
    <scope>NUCLEOTIDE SEQUENCE</scope>
    <source>
        <strain evidence="3">JI20-1</strain>
    </source>
</reference>
<keyword evidence="3" id="KW-1185">Reference proteome</keyword>
<name>A0A0U5H3L1_9EURY</name>
<feature type="transmembrane region" description="Helical" evidence="1">
    <location>
        <begin position="38"/>
        <end position="57"/>
    </location>
</feature>
<dbReference type="GeneID" id="26658860"/>
<accession>A0A0U5H3L1</accession>
<keyword evidence="1" id="KW-0812">Transmembrane</keyword>
<keyword evidence="1" id="KW-0472">Membrane</keyword>
<proteinExistence type="predicted"/>
<feature type="transmembrane region" description="Helical" evidence="1">
    <location>
        <begin position="12"/>
        <end position="32"/>
    </location>
</feature>
<evidence type="ECO:0000256" key="1">
    <source>
        <dbReference type="SAM" id="Phobius"/>
    </source>
</evidence>